<evidence type="ECO:0000313" key="2">
    <source>
        <dbReference type="Proteomes" id="UP000000305"/>
    </source>
</evidence>
<reference evidence="1 2" key="1">
    <citation type="journal article" date="2011" name="Science">
        <title>The ecoresponsive genome of Daphnia pulex.</title>
        <authorList>
            <person name="Colbourne J.K."/>
            <person name="Pfrender M.E."/>
            <person name="Gilbert D."/>
            <person name="Thomas W.K."/>
            <person name="Tucker A."/>
            <person name="Oakley T.H."/>
            <person name="Tokishita S."/>
            <person name="Aerts A."/>
            <person name="Arnold G.J."/>
            <person name="Basu M.K."/>
            <person name="Bauer D.J."/>
            <person name="Caceres C.E."/>
            <person name="Carmel L."/>
            <person name="Casola C."/>
            <person name="Choi J.H."/>
            <person name="Detter J.C."/>
            <person name="Dong Q."/>
            <person name="Dusheyko S."/>
            <person name="Eads B.D."/>
            <person name="Frohlich T."/>
            <person name="Geiler-Samerotte K.A."/>
            <person name="Gerlach D."/>
            <person name="Hatcher P."/>
            <person name="Jogdeo S."/>
            <person name="Krijgsveld J."/>
            <person name="Kriventseva E.V."/>
            <person name="Kultz D."/>
            <person name="Laforsch C."/>
            <person name="Lindquist E."/>
            <person name="Lopez J."/>
            <person name="Manak J.R."/>
            <person name="Muller J."/>
            <person name="Pangilinan J."/>
            <person name="Patwardhan R.P."/>
            <person name="Pitluck S."/>
            <person name="Pritham E.J."/>
            <person name="Rechtsteiner A."/>
            <person name="Rho M."/>
            <person name="Rogozin I.B."/>
            <person name="Sakarya O."/>
            <person name="Salamov A."/>
            <person name="Schaack S."/>
            <person name="Shapiro H."/>
            <person name="Shiga Y."/>
            <person name="Skalitzky C."/>
            <person name="Smith Z."/>
            <person name="Souvorov A."/>
            <person name="Sung W."/>
            <person name="Tang Z."/>
            <person name="Tsuchiya D."/>
            <person name="Tu H."/>
            <person name="Vos H."/>
            <person name="Wang M."/>
            <person name="Wolf Y.I."/>
            <person name="Yamagata H."/>
            <person name="Yamada T."/>
            <person name="Ye Y."/>
            <person name="Shaw J.R."/>
            <person name="Andrews J."/>
            <person name="Crease T.J."/>
            <person name="Tang H."/>
            <person name="Lucas S.M."/>
            <person name="Robertson H.M."/>
            <person name="Bork P."/>
            <person name="Koonin E.V."/>
            <person name="Zdobnov E.M."/>
            <person name="Grigoriev I.V."/>
            <person name="Lynch M."/>
            <person name="Boore J.L."/>
        </authorList>
    </citation>
    <scope>NUCLEOTIDE SEQUENCE [LARGE SCALE GENOMIC DNA]</scope>
</reference>
<dbReference type="InParanoid" id="E9GJU3"/>
<organism evidence="1 2">
    <name type="scientific">Daphnia pulex</name>
    <name type="common">Water flea</name>
    <dbReference type="NCBI Taxonomy" id="6669"/>
    <lineage>
        <taxon>Eukaryota</taxon>
        <taxon>Metazoa</taxon>
        <taxon>Ecdysozoa</taxon>
        <taxon>Arthropoda</taxon>
        <taxon>Crustacea</taxon>
        <taxon>Branchiopoda</taxon>
        <taxon>Diplostraca</taxon>
        <taxon>Cladocera</taxon>
        <taxon>Anomopoda</taxon>
        <taxon>Daphniidae</taxon>
        <taxon>Daphnia</taxon>
    </lineage>
</organism>
<gene>
    <name evidence="1" type="ORF">DAPPUDRAFT_243920</name>
</gene>
<evidence type="ECO:0000313" key="1">
    <source>
        <dbReference type="EMBL" id="EFX80258.1"/>
    </source>
</evidence>
<dbReference type="HOGENOM" id="CLU_2690323_0_0_1"/>
<keyword evidence="2" id="KW-1185">Reference proteome</keyword>
<accession>E9GJU3</accession>
<protein>
    <submittedName>
        <fullName evidence="1">Uncharacterized protein</fullName>
    </submittedName>
</protein>
<proteinExistence type="predicted"/>
<name>E9GJU3_DAPPU</name>
<sequence>MAYYSSRPIILFASIILLYRKENAKVLKINKMDWCSFPGPETKMLLTNGFMNLQYTATQKMYPDILRITIVVIQ</sequence>
<dbReference type="EMBL" id="GL732548">
    <property type="protein sequence ID" value="EFX80258.1"/>
    <property type="molecule type" value="Genomic_DNA"/>
</dbReference>
<dbReference type="Proteomes" id="UP000000305">
    <property type="component" value="Unassembled WGS sequence"/>
</dbReference>
<dbReference type="KEGG" id="dpx:DAPPUDRAFT_243920"/>
<dbReference type="AlphaFoldDB" id="E9GJU3"/>